<evidence type="ECO:0000259" key="4">
    <source>
        <dbReference type="PROSITE" id="PS50987"/>
    </source>
</evidence>
<dbReference type="GO" id="GO:0003700">
    <property type="term" value="F:DNA-binding transcription factor activity"/>
    <property type="evidence" value="ECO:0007669"/>
    <property type="project" value="InterPro"/>
</dbReference>
<dbReference type="Pfam" id="PF12840">
    <property type="entry name" value="HTH_20"/>
    <property type="match status" value="1"/>
</dbReference>
<keyword evidence="1" id="KW-0805">Transcription regulation</keyword>
<dbReference type="AlphaFoldDB" id="A0A917HNU2"/>
<dbReference type="RefSeq" id="WP_188456432.1">
    <property type="nucleotide sequence ID" value="NZ_BMFR01000018.1"/>
</dbReference>
<dbReference type="Gene3D" id="1.10.10.10">
    <property type="entry name" value="Winged helix-like DNA-binding domain superfamily/Winged helix DNA-binding domain"/>
    <property type="match status" value="1"/>
</dbReference>
<evidence type="ECO:0000313" key="5">
    <source>
        <dbReference type="EMBL" id="GGG84420.1"/>
    </source>
</evidence>
<reference evidence="5" key="2">
    <citation type="submission" date="2020-09" db="EMBL/GenBank/DDBJ databases">
        <authorList>
            <person name="Sun Q."/>
            <person name="Zhou Y."/>
        </authorList>
    </citation>
    <scope>NUCLEOTIDE SEQUENCE</scope>
    <source>
        <strain evidence="5">CGMCC 1.12754</strain>
    </source>
</reference>
<keyword evidence="3" id="KW-0804">Transcription</keyword>
<dbReference type="NCBIfam" id="NF033788">
    <property type="entry name" value="HTH_metalloreg"/>
    <property type="match status" value="1"/>
</dbReference>
<evidence type="ECO:0000256" key="1">
    <source>
        <dbReference type="ARBA" id="ARBA00023015"/>
    </source>
</evidence>
<evidence type="ECO:0000256" key="3">
    <source>
        <dbReference type="ARBA" id="ARBA00023163"/>
    </source>
</evidence>
<organism evidence="5 6">
    <name type="scientific">Virgibacillus oceani</name>
    <dbReference type="NCBI Taxonomy" id="1479511"/>
    <lineage>
        <taxon>Bacteria</taxon>
        <taxon>Bacillati</taxon>
        <taxon>Bacillota</taxon>
        <taxon>Bacilli</taxon>
        <taxon>Bacillales</taxon>
        <taxon>Bacillaceae</taxon>
        <taxon>Virgibacillus</taxon>
    </lineage>
</organism>
<dbReference type="PROSITE" id="PS50987">
    <property type="entry name" value="HTH_ARSR_2"/>
    <property type="match status" value="1"/>
</dbReference>
<dbReference type="InterPro" id="IPR036390">
    <property type="entry name" value="WH_DNA-bd_sf"/>
</dbReference>
<dbReference type="InterPro" id="IPR001845">
    <property type="entry name" value="HTH_ArsR_DNA-bd_dom"/>
</dbReference>
<dbReference type="InterPro" id="IPR011991">
    <property type="entry name" value="ArsR-like_HTH"/>
</dbReference>
<dbReference type="PANTHER" id="PTHR33154">
    <property type="entry name" value="TRANSCRIPTIONAL REGULATOR, ARSR FAMILY"/>
    <property type="match status" value="1"/>
</dbReference>
<dbReference type="PANTHER" id="PTHR33154:SF33">
    <property type="entry name" value="TRANSCRIPTIONAL REPRESSOR SDPR"/>
    <property type="match status" value="1"/>
</dbReference>
<keyword evidence="2" id="KW-0238">DNA-binding</keyword>
<dbReference type="Proteomes" id="UP000622860">
    <property type="component" value="Unassembled WGS sequence"/>
</dbReference>
<proteinExistence type="predicted"/>
<comment type="caution">
    <text evidence="5">The sequence shown here is derived from an EMBL/GenBank/DDBJ whole genome shotgun (WGS) entry which is preliminary data.</text>
</comment>
<evidence type="ECO:0000256" key="2">
    <source>
        <dbReference type="ARBA" id="ARBA00023125"/>
    </source>
</evidence>
<name>A0A917HNU2_9BACI</name>
<dbReference type="PRINTS" id="PR00778">
    <property type="entry name" value="HTHARSR"/>
</dbReference>
<gene>
    <name evidence="5" type="ORF">GCM10011398_32620</name>
</gene>
<keyword evidence="6" id="KW-1185">Reference proteome</keyword>
<dbReference type="SMART" id="SM00418">
    <property type="entry name" value="HTH_ARSR"/>
    <property type="match status" value="1"/>
</dbReference>
<protein>
    <submittedName>
        <fullName evidence="5">Transcriptional regulator</fullName>
    </submittedName>
</protein>
<feature type="domain" description="HTH arsR-type" evidence="4">
    <location>
        <begin position="1"/>
        <end position="86"/>
    </location>
</feature>
<evidence type="ECO:0000313" key="6">
    <source>
        <dbReference type="Proteomes" id="UP000622860"/>
    </source>
</evidence>
<sequence>MKIIRVLSEPNRLHIVELLRDGPLTVGEIAAKLGMRQPQASKHLRVLSDAGLVEVHPSANRRFYKLRSEPFKELDTWLNSFRSIWEDRFDRLDDYLHDIQQQEKNQSSKK</sequence>
<dbReference type="EMBL" id="BMFR01000018">
    <property type="protein sequence ID" value="GGG84420.1"/>
    <property type="molecule type" value="Genomic_DNA"/>
</dbReference>
<reference evidence="5" key="1">
    <citation type="journal article" date="2014" name="Int. J. Syst. Evol. Microbiol.">
        <title>Complete genome sequence of Corynebacterium casei LMG S-19264T (=DSM 44701T), isolated from a smear-ripened cheese.</title>
        <authorList>
            <consortium name="US DOE Joint Genome Institute (JGI-PGF)"/>
            <person name="Walter F."/>
            <person name="Albersmeier A."/>
            <person name="Kalinowski J."/>
            <person name="Ruckert C."/>
        </authorList>
    </citation>
    <scope>NUCLEOTIDE SEQUENCE</scope>
    <source>
        <strain evidence="5">CGMCC 1.12754</strain>
    </source>
</reference>
<dbReference type="GO" id="GO:0003677">
    <property type="term" value="F:DNA binding"/>
    <property type="evidence" value="ECO:0007669"/>
    <property type="project" value="UniProtKB-KW"/>
</dbReference>
<accession>A0A917HNU2</accession>
<dbReference type="CDD" id="cd00090">
    <property type="entry name" value="HTH_ARSR"/>
    <property type="match status" value="1"/>
</dbReference>
<dbReference type="SUPFAM" id="SSF46785">
    <property type="entry name" value="Winged helix' DNA-binding domain"/>
    <property type="match status" value="1"/>
</dbReference>
<dbReference type="InterPro" id="IPR051081">
    <property type="entry name" value="HTH_MetalResp_TranReg"/>
</dbReference>
<dbReference type="InterPro" id="IPR036388">
    <property type="entry name" value="WH-like_DNA-bd_sf"/>
</dbReference>